<dbReference type="AlphaFoldDB" id="A0A6A6WK21"/>
<dbReference type="Gene3D" id="1.20.1170.10">
    <property type="match status" value="1"/>
</dbReference>
<dbReference type="RefSeq" id="XP_033604998.1">
    <property type="nucleotide sequence ID" value="XM_033749165.1"/>
</dbReference>
<dbReference type="PANTHER" id="PTHR34714">
    <property type="entry name" value="EGF-LIKE DOMAIN-CONTAINING PROTEIN"/>
    <property type="match status" value="1"/>
</dbReference>
<dbReference type="OrthoDB" id="3763773at2759"/>
<feature type="coiled-coil region" evidence="1">
    <location>
        <begin position="433"/>
        <end position="470"/>
    </location>
</feature>
<dbReference type="SUPFAM" id="SSF58100">
    <property type="entry name" value="Bacterial hemolysins"/>
    <property type="match status" value="1"/>
</dbReference>
<gene>
    <name evidence="2" type="ORF">EJ05DRAFT_534086</name>
</gene>
<dbReference type="PANTHER" id="PTHR34714:SF2">
    <property type="entry name" value="EGF-LIKE DOMAIN-CONTAINING PROTEIN"/>
    <property type="match status" value="1"/>
</dbReference>
<keyword evidence="1" id="KW-0175">Coiled coil</keyword>
<protein>
    <submittedName>
        <fullName evidence="2">Uncharacterized protein</fullName>
    </submittedName>
</protein>
<dbReference type="GeneID" id="54490219"/>
<evidence type="ECO:0000313" key="2">
    <source>
        <dbReference type="EMBL" id="KAF2762547.1"/>
    </source>
</evidence>
<evidence type="ECO:0000256" key="1">
    <source>
        <dbReference type="SAM" id="Coils"/>
    </source>
</evidence>
<proteinExistence type="predicted"/>
<dbReference type="Proteomes" id="UP000799437">
    <property type="component" value="Unassembled WGS sequence"/>
</dbReference>
<name>A0A6A6WK21_9PEZI</name>
<dbReference type="EMBL" id="ML996565">
    <property type="protein sequence ID" value="KAF2762547.1"/>
    <property type="molecule type" value="Genomic_DNA"/>
</dbReference>
<accession>A0A6A6WK21</accession>
<organism evidence="2 3">
    <name type="scientific">Pseudovirgaria hyperparasitica</name>
    <dbReference type="NCBI Taxonomy" id="470096"/>
    <lineage>
        <taxon>Eukaryota</taxon>
        <taxon>Fungi</taxon>
        <taxon>Dikarya</taxon>
        <taxon>Ascomycota</taxon>
        <taxon>Pezizomycotina</taxon>
        <taxon>Dothideomycetes</taxon>
        <taxon>Dothideomycetes incertae sedis</taxon>
        <taxon>Acrospermales</taxon>
        <taxon>Acrospermaceae</taxon>
        <taxon>Pseudovirgaria</taxon>
    </lineage>
</organism>
<evidence type="ECO:0000313" key="3">
    <source>
        <dbReference type="Proteomes" id="UP000799437"/>
    </source>
</evidence>
<reference evidence="2" key="1">
    <citation type="journal article" date="2020" name="Stud. Mycol.">
        <title>101 Dothideomycetes genomes: a test case for predicting lifestyles and emergence of pathogens.</title>
        <authorList>
            <person name="Haridas S."/>
            <person name="Albert R."/>
            <person name="Binder M."/>
            <person name="Bloem J."/>
            <person name="Labutti K."/>
            <person name="Salamov A."/>
            <person name="Andreopoulos B."/>
            <person name="Baker S."/>
            <person name="Barry K."/>
            <person name="Bills G."/>
            <person name="Bluhm B."/>
            <person name="Cannon C."/>
            <person name="Castanera R."/>
            <person name="Culley D."/>
            <person name="Daum C."/>
            <person name="Ezra D."/>
            <person name="Gonzalez J."/>
            <person name="Henrissat B."/>
            <person name="Kuo A."/>
            <person name="Liang C."/>
            <person name="Lipzen A."/>
            <person name="Lutzoni F."/>
            <person name="Magnuson J."/>
            <person name="Mondo S."/>
            <person name="Nolan M."/>
            <person name="Ohm R."/>
            <person name="Pangilinan J."/>
            <person name="Park H.-J."/>
            <person name="Ramirez L."/>
            <person name="Alfaro M."/>
            <person name="Sun H."/>
            <person name="Tritt A."/>
            <person name="Yoshinaga Y."/>
            <person name="Zwiers L.-H."/>
            <person name="Turgeon B."/>
            <person name="Goodwin S."/>
            <person name="Spatafora J."/>
            <person name="Crous P."/>
            <person name="Grigoriev I."/>
        </authorList>
    </citation>
    <scope>NUCLEOTIDE SEQUENCE</scope>
    <source>
        <strain evidence="2">CBS 121739</strain>
    </source>
</reference>
<keyword evidence="3" id="KW-1185">Reference proteome</keyword>
<sequence length="817" mass="90855">MEIQKATDFTISALTSSEKTLARELLSSEQFDKDSDTIWLRAPSLDLGDAIRDARAGAAKEGFVAMFINLYCDTLVVRPNTQILPEKDEKGEHPLVLEIFARKLVPLKPMDGPWIEARMIDGCEIVFWTPRMPREFCIYFALGGSGTEVVDAIVEKGHFGVSYLFDAGTIKETHYKAPKNAMNNLDYLNLINDEGRLVDKGFLNDDLPRLLRFQLLVAQANSTVNKKLAIELLDYVITATATQNSLYLNCQASTLLRNLMIDADVLAVPSVNIHASKQILKSRLVAAQAFEQAFDDFNSEARDLSIQRLTAMNMLAKSDNAMETYKFLRDIRERDYANAVSANNKAKEILKSRQDDLEDLSKDFNDGIAEWQDEETREAIKELLTAFVEVGIAIGVTVLTDGAGAPEVAVAAGEVAEVGGRIARLVEKVKSVYEKLKEIYEKIETVVEKLQEAAETIQDVISTLKAVEDTASDAKGLKPPSEISDSFNSTADWRRFDGAVREMEHEMAAYEIGGKDEYFHALKTLVIDGETFIQTQANLVQKGDELATVIVQQQMPARDKTRLHATTQLVATDARVVDLLRRAMFDRLLAIRSMVYIDFYTYVTAYKYHALSTDPIITLSPVKPIAASLDDIAKLQGAIASFGSRVLVQERSFTLSSLCGHDSPVDLARALLSHEPILFPVSHALPVWAGFGRIRLSRARCFLDGISPPTPAPAPTPLRIELRTTGRFSDLDYIAPKQPKTFIGDPRILLFEYTPGTSTHPHNILCDGDYGLERDYTKHTPITTWEVRLLTDLAPGDLDGLTGLRLEVLCEVVWRGV</sequence>